<dbReference type="OrthoDB" id="9798250at2"/>
<proteinExistence type="predicted"/>
<dbReference type="InterPro" id="IPR018641">
    <property type="entry name" value="Trfase_1_rSAM/seldom-assoc"/>
</dbReference>
<dbReference type="PANTHER" id="PTHR36529:SF1">
    <property type="entry name" value="GLYCOSYLTRANSFERASE"/>
    <property type="match status" value="1"/>
</dbReference>
<sequence length="201" mass="23236">MNSKNLLLIFTRNPELGKVKTRLAKDVGDQTAFDIYKFLLDHTLTITKTLAVTKEVYYSEKIHNNDIWDEALYNKKLQKGKDLGERMKNAFASGFKNGYTNIIIIGSDMYDMSSEDLMLAFQKLEETDYVIGPAEDGGYYLLGMRKLNSVIFEDKEWGTQTVLKDTLQDLDQESKTLLAVKNDVDYFSDIKEHRAFQHFFQ</sequence>
<dbReference type="InterPro" id="IPR029044">
    <property type="entry name" value="Nucleotide-diphossugar_trans"/>
</dbReference>
<protein>
    <recommendedName>
        <fullName evidence="3">Glycosyltransferase</fullName>
    </recommendedName>
</protein>
<dbReference type="Pfam" id="PF09837">
    <property type="entry name" value="DUF2064"/>
    <property type="match status" value="1"/>
</dbReference>
<evidence type="ECO:0000313" key="1">
    <source>
        <dbReference type="EMBL" id="RKS55108.1"/>
    </source>
</evidence>
<keyword evidence="2" id="KW-1185">Reference proteome</keyword>
<comment type="caution">
    <text evidence="1">The sequence shown here is derived from an EMBL/GenBank/DDBJ whole genome shotgun (WGS) entry which is preliminary data.</text>
</comment>
<dbReference type="AlphaFoldDB" id="A0A495PWC5"/>
<evidence type="ECO:0000313" key="2">
    <source>
        <dbReference type="Proteomes" id="UP000276282"/>
    </source>
</evidence>
<dbReference type="NCBIfam" id="TIGR04282">
    <property type="entry name" value="glyco_like_cofC"/>
    <property type="match status" value="1"/>
</dbReference>
<organism evidence="1 2">
    <name type="scientific">Gillisia mitskevichiae</name>
    <dbReference type="NCBI Taxonomy" id="270921"/>
    <lineage>
        <taxon>Bacteria</taxon>
        <taxon>Pseudomonadati</taxon>
        <taxon>Bacteroidota</taxon>
        <taxon>Flavobacteriia</taxon>
        <taxon>Flavobacteriales</taxon>
        <taxon>Flavobacteriaceae</taxon>
        <taxon>Gillisia</taxon>
    </lineage>
</organism>
<dbReference type="RefSeq" id="WP_121343946.1">
    <property type="nucleotide sequence ID" value="NZ_RBLG01000001.1"/>
</dbReference>
<reference evidence="1 2" key="1">
    <citation type="submission" date="2018-10" db="EMBL/GenBank/DDBJ databases">
        <title>Genomic Encyclopedia of Archaeal and Bacterial Type Strains, Phase II (KMG-II): from individual species to whole genera.</title>
        <authorList>
            <person name="Goeker M."/>
        </authorList>
    </citation>
    <scope>NUCLEOTIDE SEQUENCE [LARGE SCALE GENOMIC DNA]</scope>
    <source>
        <strain evidence="1 2">DSM 19839</strain>
    </source>
</reference>
<name>A0A495PWC5_9FLAO</name>
<evidence type="ECO:0008006" key="3">
    <source>
        <dbReference type="Google" id="ProtNLM"/>
    </source>
</evidence>
<dbReference type="SUPFAM" id="SSF53448">
    <property type="entry name" value="Nucleotide-diphospho-sugar transferases"/>
    <property type="match status" value="1"/>
</dbReference>
<dbReference type="EMBL" id="RBLG01000001">
    <property type="protein sequence ID" value="RKS55108.1"/>
    <property type="molecule type" value="Genomic_DNA"/>
</dbReference>
<gene>
    <name evidence="1" type="ORF">BC962_0064</name>
</gene>
<dbReference type="Gene3D" id="3.90.550.10">
    <property type="entry name" value="Spore Coat Polysaccharide Biosynthesis Protein SpsA, Chain A"/>
    <property type="match status" value="1"/>
</dbReference>
<dbReference type="PANTHER" id="PTHR36529">
    <property type="entry name" value="SLL1095 PROTEIN"/>
    <property type="match status" value="1"/>
</dbReference>
<accession>A0A495PWC5</accession>
<dbReference type="Proteomes" id="UP000276282">
    <property type="component" value="Unassembled WGS sequence"/>
</dbReference>